<dbReference type="Proteomes" id="UP000186804">
    <property type="component" value="Unassembled WGS sequence"/>
</dbReference>
<keyword evidence="1" id="KW-0479">Metal-binding</keyword>
<dbReference type="AlphaFoldDB" id="A0A1J4MP07"/>
<reference evidence="7 8" key="1">
    <citation type="submission" date="2016-10" db="EMBL/GenBank/DDBJ databases">
        <title>Reductive evolution of mitochondrial metabolism and differential evolution of invasion-related proteins in Cryptosporidium.</title>
        <authorList>
            <person name="Liu S."/>
            <person name="Roellig D.M."/>
            <person name="Guo Y."/>
            <person name="Li N."/>
            <person name="Frace M.A."/>
            <person name="Tang K."/>
            <person name="Zhang L."/>
            <person name="Feng Y."/>
            <person name="Xiao L."/>
        </authorList>
    </citation>
    <scope>NUCLEOTIDE SEQUENCE [LARGE SCALE GENOMIC DNA]</scope>
    <source>
        <strain evidence="7">30847</strain>
    </source>
</reference>
<dbReference type="InterPro" id="IPR001878">
    <property type="entry name" value="Znf_CCHC"/>
</dbReference>
<comment type="caution">
    <text evidence="7">The sequence shown here is derived from an EMBL/GenBank/DDBJ whole genome shotgun (WGS) entry which is preliminary data.</text>
</comment>
<protein>
    <submittedName>
        <fullName evidence="7">Zinc knuckle family protein</fullName>
    </submittedName>
</protein>
<organism evidence="7 8">
    <name type="scientific">Cryptosporidium andersoni</name>
    <dbReference type="NCBI Taxonomy" id="117008"/>
    <lineage>
        <taxon>Eukaryota</taxon>
        <taxon>Sar</taxon>
        <taxon>Alveolata</taxon>
        <taxon>Apicomplexa</taxon>
        <taxon>Conoidasida</taxon>
        <taxon>Coccidia</taxon>
        <taxon>Eucoccidiorida</taxon>
        <taxon>Eimeriorina</taxon>
        <taxon>Cryptosporidiidae</taxon>
        <taxon>Cryptosporidium</taxon>
    </lineage>
</organism>
<dbReference type="GO" id="GO:0003676">
    <property type="term" value="F:nucleic acid binding"/>
    <property type="evidence" value="ECO:0007669"/>
    <property type="project" value="InterPro"/>
</dbReference>
<sequence>MPTTIRGSHLPPSNRVKVSSSLKTTDIWKKSVGHDPYNSKNEARWNVFDAHKVDKGMNTIAKLTGSSFDTIPGTCNNCGQIGHLSYQCRNNYTLKRVLEQSKNSRCTSDVKSSKLGVNNQNNKNIKHSIKKCQKLKKYDTNIQDFKNNNKEKCDKKILKSYNNNICLK</sequence>
<gene>
    <name evidence="7" type="ORF">cand_008600</name>
</gene>
<feature type="region of interest" description="Disordered" evidence="5">
    <location>
        <begin position="1"/>
        <end position="21"/>
    </location>
</feature>
<evidence type="ECO:0000259" key="6">
    <source>
        <dbReference type="PROSITE" id="PS50158"/>
    </source>
</evidence>
<name>A0A1J4MP07_9CRYT</name>
<keyword evidence="8" id="KW-1185">Reference proteome</keyword>
<evidence type="ECO:0000256" key="2">
    <source>
        <dbReference type="ARBA" id="ARBA00022771"/>
    </source>
</evidence>
<evidence type="ECO:0000313" key="7">
    <source>
        <dbReference type="EMBL" id="OII75977.1"/>
    </source>
</evidence>
<evidence type="ECO:0000256" key="4">
    <source>
        <dbReference type="PROSITE-ProRule" id="PRU00047"/>
    </source>
</evidence>
<evidence type="ECO:0000256" key="1">
    <source>
        <dbReference type="ARBA" id="ARBA00022723"/>
    </source>
</evidence>
<dbReference type="SMART" id="SM00343">
    <property type="entry name" value="ZnF_C2HC"/>
    <property type="match status" value="1"/>
</dbReference>
<dbReference type="Pfam" id="PF00098">
    <property type="entry name" value="zf-CCHC"/>
    <property type="match status" value="1"/>
</dbReference>
<dbReference type="PANTHER" id="PTHR31437:SF1">
    <property type="entry name" value="PROTEIN SREK1IP1"/>
    <property type="match status" value="1"/>
</dbReference>
<accession>A0A1J4MP07</accession>
<dbReference type="PANTHER" id="PTHR31437">
    <property type="entry name" value="SREK1IP1 FAMILY MEMBER"/>
    <property type="match status" value="1"/>
</dbReference>
<evidence type="ECO:0000256" key="5">
    <source>
        <dbReference type="SAM" id="MobiDB-lite"/>
    </source>
</evidence>
<dbReference type="SUPFAM" id="SSF57756">
    <property type="entry name" value="Retrovirus zinc finger-like domains"/>
    <property type="match status" value="1"/>
</dbReference>
<dbReference type="GO" id="GO:0008270">
    <property type="term" value="F:zinc ion binding"/>
    <property type="evidence" value="ECO:0007669"/>
    <property type="project" value="UniProtKB-KW"/>
</dbReference>
<keyword evidence="3" id="KW-0862">Zinc</keyword>
<dbReference type="GeneID" id="92365045"/>
<dbReference type="OrthoDB" id="31154at2759"/>
<keyword evidence="2 4" id="KW-0863">Zinc-finger</keyword>
<dbReference type="PROSITE" id="PS50158">
    <property type="entry name" value="ZF_CCHC"/>
    <property type="match status" value="1"/>
</dbReference>
<dbReference type="EMBL" id="LRBS01000070">
    <property type="protein sequence ID" value="OII75977.1"/>
    <property type="molecule type" value="Genomic_DNA"/>
</dbReference>
<evidence type="ECO:0000313" key="8">
    <source>
        <dbReference type="Proteomes" id="UP000186804"/>
    </source>
</evidence>
<dbReference type="RefSeq" id="XP_067067823.1">
    <property type="nucleotide sequence ID" value="XM_067211100.1"/>
</dbReference>
<evidence type="ECO:0000256" key="3">
    <source>
        <dbReference type="ARBA" id="ARBA00022833"/>
    </source>
</evidence>
<feature type="domain" description="CCHC-type" evidence="6">
    <location>
        <begin position="75"/>
        <end position="90"/>
    </location>
</feature>
<proteinExistence type="predicted"/>
<dbReference type="VEuPathDB" id="CryptoDB:cand_008600"/>
<dbReference type="InterPro" id="IPR036875">
    <property type="entry name" value="Znf_CCHC_sf"/>
</dbReference>